<protein>
    <submittedName>
        <fullName evidence="2">ARID/BRIGHT DNA-binding domain-containing protein</fullName>
    </submittedName>
</protein>
<evidence type="ECO:0000313" key="3">
    <source>
        <dbReference type="Proteomes" id="UP000325081"/>
    </source>
</evidence>
<dbReference type="GO" id="GO:0003677">
    <property type="term" value="F:DNA binding"/>
    <property type="evidence" value="ECO:0007669"/>
    <property type="project" value="UniProtKB-KW"/>
</dbReference>
<keyword evidence="2" id="KW-0238">DNA-binding</keyword>
<feature type="region of interest" description="Disordered" evidence="1">
    <location>
        <begin position="158"/>
        <end position="188"/>
    </location>
</feature>
<gene>
    <name evidence="2" type="ORF">STAS_10846</name>
</gene>
<organism evidence="2 3">
    <name type="scientific">Striga asiatica</name>
    <name type="common">Asiatic witchweed</name>
    <name type="synonym">Buchnera asiatica</name>
    <dbReference type="NCBI Taxonomy" id="4170"/>
    <lineage>
        <taxon>Eukaryota</taxon>
        <taxon>Viridiplantae</taxon>
        <taxon>Streptophyta</taxon>
        <taxon>Embryophyta</taxon>
        <taxon>Tracheophyta</taxon>
        <taxon>Spermatophyta</taxon>
        <taxon>Magnoliopsida</taxon>
        <taxon>eudicotyledons</taxon>
        <taxon>Gunneridae</taxon>
        <taxon>Pentapetalae</taxon>
        <taxon>asterids</taxon>
        <taxon>lamiids</taxon>
        <taxon>Lamiales</taxon>
        <taxon>Orobanchaceae</taxon>
        <taxon>Buchnereae</taxon>
        <taxon>Striga</taxon>
    </lineage>
</organism>
<proteinExistence type="predicted"/>
<name>A0A5A7PPC6_STRAF</name>
<evidence type="ECO:0000313" key="2">
    <source>
        <dbReference type="EMBL" id="GER34604.1"/>
    </source>
</evidence>
<dbReference type="Proteomes" id="UP000325081">
    <property type="component" value="Unassembled WGS sequence"/>
</dbReference>
<accession>A0A5A7PPC6</accession>
<comment type="caution">
    <text evidence="2">The sequence shown here is derived from an EMBL/GenBank/DDBJ whole genome shotgun (WGS) entry which is preliminary data.</text>
</comment>
<sequence>MTEQNMPDGPKVDPPDQSESDFPALHDASSPLPDTSRSLKRSRLHEVMEKGAGNIGSELSPRAEGPERTSFQDMLNRNRPSHVELLEDESMTEGDDDVIIDRQGPVPNIRLKSTFIQPSFRIHRGEVAPGQKRKGNIPGNGSRFSILGVVNDAEISHEQVSKSSAAIDSEKRQKEFLPGSTGTNTKGN</sequence>
<feature type="region of interest" description="Disordered" evidence="1">
    <location>
        <begin position="1"/>
        <end position="79"/>
    </location>
</feature>
<reference evidence="3" key="1">
    <citation type="journal article" date="2019" name="Curr. Biol.">
        <title>Genome Sequence of Striga asiatica Provides Insight into the Evolution of Plant Parasitism.</title>
        <authorList>
            <person name="Yoshida S."/>
            <person name="Kim S."/>
            <person name="Wafula E.K."/>
            <person name="Tanskanen J."/>
            <person name="Kim Y.M."/>
            <person name="Honaas L."/>
            <person name="Yang Z."/>
            <person name="Spallek T."/>
            <person name="Conn C.E."/>
            <person name="Ichihashi Y."/>
            <person name="Cheong K."/>
            <person name="Cui S."/>
            <person name="Der J.P."/>
            <person name="Gundlach H."/>
            <person name="Jiao Y."/>
            <person name="Hori C."/>
            <person name="Ishida J.K."/>
            <person name="Kasahara H."/>
            <person name="Kiba T."/>
            <person name="Kim M.S."/>
            <person name="Koo N."/>
            <person name="Laohavisit A."/>
            <person name="Lee Y.H."/>
            <person name="Lumba S."/>
            <person name="McCourt P."/>
            <person name="Mortimer J.C."/>
            <person name="Mutuku J.M."/>
            <person name="Nomura T."/>
            <person name="Sasaki-Sekimoto Y."/>
            <person name="Seto Y."/>
            <person name="Wang Y."/>
            <person name="Wakatake T."/>
            <person name="Sakakibara H."/>
            <person name="Demura T."/>
            <person name="Yamaguchi S."/>
            <person name="Yoneyama K."/>
            <person name="Manabe R.I."/>
            <person name="Nelson D.C."/>
            <person name="Schulman A.H."/>
            <person name="Timko M.P."/>
            <person name="dePamphilis C.W."/>
            <person name="Choi D."/>
            <person name="Shirasu K."/>
        </authorList>
    </citation>
    <scope>NUCLEOTIDE SEQUENCE [LARGE SCALE GENOMIC DNA]</scope>
    <source>
        <strain evidence="3">cv. UVA1</strain>
    </source>
</reference>
<keyword evidence="3" id="KW-1185">Reference proteome</keyword>
<evidence type="ECO:0000256" key="1">
    <source>
        <dbReference type="SAM" id="MobiDB-lite"/>
    </source>
</evidence>
<dbReference type="EMBL" id="BKCP01004916">
    <property type="protein sequence ID" value="GER34604.1"/>
    <property type="molecule type" value="Genomic_DNA"/>
</dbReference>
<dbReference type="AlphaFoldDB" id="A0A5A7PPC6"/>